<dbReference type="EMBL" id="JXBC01000004">
    <property type="protein sequence ID" value="KIU10824.1"/>
    <property type="molecule type" value="Genomic_DNA"/>
</dbReference>
<name>A0A0D1JEH7_BACIU</name>
<comment type="caution">
    <text evidence="2">The sequence shown here is derived from an EMBL/GenBank/DDBJ whole genome shotgun (WGS) entry which is preliminary data.</text>
</comment>
<feature type="domain" description="DUF4937" evidence="1">
    <location>
        <begin position="2"/>
        <end position="92"/>
    </location>
</feature>
<dbReference type="SUPFAM" id="SSF54909">
    <property type="entry name" value="Dimeric alpha+beta barrel"/>
    <property type="match status" value="1"/>
</dbReference>
<dbReference type="STRING" id="483913.AN935_02290"/>
<dbReference type="AlphaFoldDB" id="A0A0D1JEH7"/>
<gene>
    <name evidence="2" type="ORF">SC09_Contig25orf00673</name>
</gene>
<dbReference type="PATRIC" id="fig|1423.173.peg.2935"/>
<dbReference type="InterPro" id="IPR032555">
    <property type="entry name" value="DUF4937"/>
</dbReference>
<protein>
    <recommendedName>
        <fullName evidence="1">DUF4937 domain-containing protein</fullName>
    </recommendedName>
</protein>
<evidence type="ECO:0000313" key="3">
    <source>
        <dbReference type="Proteomes" id="UP000032247"/>
    </source>
</evidence>
<reference evidence="2 3" key="1">
    <citation type="submission" date="2014-12" db="EMBL/GenBank/DDBJ databases">
        <title>Comparative genome analysis of Bacillus coagulans HM-08, Clostridium butyricum HM-68, Bacillus subtilis HM-66 and Bacillus licheniformis BL-09.</title>
        <authorList>
            <person name="Zhang H."/>
        </authorList>
    </citation>
    <scope>NUCLEOTIDE SEQUENCE [LARGE SCALE GENOMIC DNA]</scope>
    <source>
        <strain evidence="2 3">HM-66</strain>
    </source>
</reference>
<accession>A0A0D1JEH7</accession>
<evidence type="ECO:0000259" key="1">
    <source>
        <dbReference type="Pfam" id="PF16291"/>
    </source>
</evidence>
<evidence type="ECO:0000313" key="2">
    <source>
        <dbReference type="EMBL" id="KIU10824.1"/>
    </source>
</evidence>
<dbReference type="Proteomes" id="UP000032247">
    <property type="component" value="Unassembled WGS sequence"/>
</dbReference>
<organism evidence="2 3">
    <name type="scientific">Bacillus subtilis</name>
    <dbReference type="NCBI Taxonomy" id="1423"/>
    <lineage>
        <taxon>Bacteria</taxon>
        <taxon>Bacillati</taxon>
        <taxon>Bacillota</taxon>
        <taxon>Bacilli</taxon>
        <taxon>Bacillales</taxon>
        <taxon>Bacillaceae</taxon>
        <taxon>Bacillus</taxon>
    </lineage>
</organism>
<sequence>MLIKKMICEVDAANAEAFAKAQSQWGALSHVNGFIKQAGGWQKTIDGPLTAEIISVWENREAYDHFMENEHDSIYEENDQKAVILSIEVTVYEEDKPFVHDLLHNPDIRYEPDWTVLKA</sequence>
<dbReference type="Pfam" id="PF16291">
    <property type="entry name" value="DUF4937"/>
    <property type="match status" value="1"/>
</dbReference>
<proteinExistence type="predicted"/>
<dbReference type="InterPro" id="IPR011008">
    <property type="entry name" value="Dimeric_a/b-barrel"/>
</dbReference>